<accession>A0A4Q2KC19</accession>
<dbReference type="SUPFAM" id="SSF55961">
    <property type="entry name" value="Bet v1-like"/>
    <property type="match status" value="1"/>
</dbReference>
<dbReference type="Proteomes" id="UP000291269">
    <property type="component" value="Unassembled WGS sequence"/>
</dbReference>
<dbReference type="AlphaFoldDB" id="A0A4Q2KC19"/>
<dbReference type="RefSeq" id="WP_129223082.1">
    <property type="nucleotide sequence ID" value="NZ_SDOZ01000002.1"/>
</dbReference>
<keyword evidence="2" id="KW-1185">Reference proteome</keyword>
<gene>
    <name evidence="1" type="ORF">ESZ91_00615</name>
</gene>
<dbReference type="EMBL" id="SDOZ01000002">
    <property type="protein sequence ID" value="RXZ60923.1"/>
    <property type="molecule type" value="Genomic_DNA"/>
</dbReference>
<reference evidence="1 2" key="1">
    <citation type="journal article" date="2019" name="Gut">
        <title>Antibiotics-induced monodominance of a novel gut bacterial order.</title>
        <authorList>
            <person name="Hildebrand F."/>
            <person name="Moitinho-Silva L."/>
            <person name="Blasche S."/>
            <person name="Jahn M.T."/>
            <person name="Gossmann T.I."/>
            <person name="Heuerta-Cepas J."/>
            <person name="Hercog R."/>
            <person name="Luetge M."/>
            <person name="Bahram M."/>
            <person name="Pryszlak A."/>
            <person name="Alves R.J."/>
            <person name="Waszak S.M."/>
            <person name="Zhu A."/>
            <person name="Ye L."/>
            <person name="Costea P.I."/>
            <person name="Aalvink S."/>
            <person name="Belzer C."/>
            <person name="Forslund S.K."/>
            <person name="Sunagawa S."/>
            <person name="Hentschel U."/>
            <person name="Merten C."/>
            <person name="Patil K.R."/>
            <person name="Benes V."/>
            <person name="Bork P."/>
        </authorList>
    </citation>
    <scope>NUCLEOTIDE SEQUENCE [LARGE SCALE GENOMIC DNA]</scope>
    <source>
        <strain evidence="1 2">HDS1380</strain>
    </source>
</reference>
<comment type="caution">
    <text evidence="1">The sequence shown here is derived from an EMBL/GenBank/DDBJ whole genome shotgun (WGS) entry which is preliminary data.</text>
</comment>
<evidence type="ECO:0000313" key="2">
    <source>
        <dbReference type="Proteomes" id="UP000291269"/>
    </source>
</evidence>
<protein>
    <submittedName>
        <fullName evidence="1">Polyketide cyclase</fullName>
    </submittedName>
</protein>
<name>A0A4Q2KC19_9FIRM</name>
<sequence length="115" mass="13415">MITDLSDCAWRSDISRIEVFEQGNKFTEISTGGVETRFIVTDFQPVTRYAFSMENENFVGDWTGELSESGGKTLAVFTENIRPKRKILIVPAYFYMRLQQKTYFRDLKRALHETE</sequence>
<dbReference type="OrthoDB" id="9788177at2"/>
<proteinExistence type="predicted"/>
<organism evidence="1 2">
    <name type="scientific">Candidatus Borkfalkia ceftriaxoniphila</name>
    <dbReference type="NCBI Taxonomy" id="2508949"/>
    <lineage>
        <taxon>Bacteria</taxon>
        <taxon>Bacillati</taxon>
        <taxon>Bacillota</taxon>
        <taxon>Clostridia</taxon>
        <taxon>Christensenellales</taxon>
        <taxon>Christensenellaceae</taxon>
        <taxon>Candidatus Borkfalkia</taxon>
    </lineage>
</organism>
<evidence type="ECO:0000313" key="1">
    <source>
        <dbReference type="EMBL" id="RXZ60923.1"/>
    </source>
</evidence>